<keyword evidence="4 6" id="KW-0520">NAD</keyword>
<accession>A0A953HTW3</accession>
<evidence type="ECO:0000256" key="4">
    <source>
        <dbReference type="ARBA" id="ARBA00023027"/>
    </source>
</evidence>
<dbReference type="NCBIfam" id="NF002521">
    <property type="entry name" value="PRK01911.1"/>
    <property type="match status" value="1"/>
</dbReference>
<dbReference type="GO" id="GO:0005737">
    <property type="term" value="C:cytoplasm"/>
    <property type="evidence" value="ECO:0007669"/>
    <property type="project" value="UniProtKB-SubCell"/>
</dbReference>
<sequence>MRILLYANVLTSESEPYFFEVIDTLKEFGVHIGIYKDIRNHFIESNAEAVAGYEVIHDYYQLKEEMYDFLLSLGGDGTILNATLLVKDVNIPILGINLGRLGYLSSVEKTKIREAIQDLLEGAYSIDERTMLELKSKPELFKEQNFALNDFTIHKRDNSSMITVQTYMDDEFLNTYWADGLIISTQTGSTGYSLSCGGPIVAIGCDNFIITPVAPHNLNVRPVVLSEDVTLRFKVQGRADNFLCTLDSRYELITSEHEMTIKKADFKIKLVDLEKMSYFKTLRNKLMWGKDLRNKKMH</sequence>
<dbReference type="RefSeq" id="WP_222579664.1">
    <property type="nucleotide sequence ID" value="NZ_JAHVHU010000007.1"/>
</dbReference>
<evidence type="ECO:0000313" key="7">
    <source>
        <dbReference type="EMBL" id="MBY5958131.1"/>
    </source>
</evidence>
<evidence type="ECO:0000256" key="6">
    <source>
        <dbReference type="HAMAP-Rule" id="MF_00361"/>
    </source>
</evidence>
<evidence type="ECO:0000256" key="1">
    <source>
        <dbReference type="ARBA" id="ARBA00022679"/>
    </source>
</evidence>
<evidence type="ECO:0000256" key="3">
    <source>
        <dbReference type="ARBA" id="ARBA00022857"/>
    </source>
</evidence>
<comment type="catalytic activity">
    <reaction evidence="5 6">
        <text>NAD(+) + ATP = ADP + NADP(+) + H(+)</text>
        <dbReference type="Rhea" id="RHEA:18629"/>
        <dbReference type="ChEBI" id="CHEBI:15378"/>
        <dbReference type="ChEBI" id="CHEBI:30616"/>
        <dbReference type="ChEBI" id="CHEBI:57540"/>
        <dbReference type="ChEBI" id="CHEBI:58349"/>
        <dbReference type="ChEBI" id="CHEBI:456216"/>
        <dbReference type="EC" id="2.7.1.23"/>
    </reaction>
</comment>
<dbReference type="InterPro" id="IPR017438">
    <property type="entry name" value="ATP-NAD_kinase_N"/>
</dbReference>
<gene>
    <name evidence="6" type="primary">nadK</name>
    <name evidence="7" type="ORF">KUV50_08325</name>
</gene>
<keyword evidence="1 6" id="KW-0808">Transferase</keyword>
<keyword evidence="6" id="KW-0547">Nucleotide-binding</keyword>
<evidence type="ECO:0000313" key="8">
    <source>
        <dbReference type="Proteomes" id="UP000753961"/>
    </source>
</evidence>
<dbReference type="Pfam" id="PF01513">
    <property type="entry name" value="NAD_kinase"/>
    <property type="match status" value="1"/>
</dbReference>
<keyword evidence="8" id="KW-1185">Reference proteome</keyword>
<dbReference type="GO" id="GO:0046872">
    <property type="term" value="F:metal ion binding"/>
    <property type="evidence" value="ECO:0007669"/>
    <property type="project" value="UniProtKB-UniRule"/>
</dbReference>
<dbReference type="AlphaFoldDB" id="A0A953HTW3"/>
<evidence type="ECO:0000256" key="5">
    <source>
        <dbReference type="ARBA" id="ARBA00047925"/>
    </source>
</evidence>
<keyword evidence="6" id="KW-0067">ATP-binding</keyword>
<organism evidence="7 8">
    <name type="scientific">Membranihabitans marinus</name>
    <dbReference type="NCBI Taxonomy" id="1227546"/>
    <lineage>
        <taxon>Bacteria</taxon>
        <taxon>Pseudomonadati</taxon>
        <taxon>Bacteroidota</taxon>
        <taxon>Saprospiria</taxon>
        <taxon>Saprospirales</taxon>
        <taxon>Saprospiraceae</taxon>
        <taxon>Membranihabitans</taxon>
    </lineage>
</organism>
<feature type="binding site" evidence="6">
    <location>
        <begin position="76"/>
        <end position="77"/>
    </location>
    <ligand>
        <name>NAD(+)</name>
        <dbReference type="ChEBI" id="CHEBI:57540"/>
    </ligand>
</feature>
<dbReference type="InterPro" id="IPR002504">
    <property type="entry name" value="NADK"/>
</dbReference>
<dbReference type="GO" id="GO:0006741">
    <property type="term" value="P:NADP+ biosynthetic process"/>
    <property type="evidence" value="ECO:0007669"/>
    <property type="project" value="UniProtKB-UniRule"/>
</dbReference>
<dbReference type="Proteomes" id="UP000753961">
    <property type="component" value="Unassembled WGS sequence"/>
</dbReference>
<comment type="similarity">
    <text evidence="6">Belongs to the NAD kinase family.</text>
</comment>
<dbReference type="GO" id="GO:0003951">
    <property type="term" value="F:NAD+ kinase activity"/>
    <property type="evidence" value="ECO:0007669"/>
    <property type="project" value="UniProtKB-UniRule"/>
</dbReference>
<keyword evidence="6" id="KW-0963">Cytoplasm</keyword>
<reference evidence="7" key="1">
    <citation type="submission" date="2021-06" db="EMBL/GenBank/DDBJ databases">
        <title>44 bacteria genomes isolated from Dapeng, Shenzhen.</title>
        <authorList>
            <person name="Zheng W."/>
            <person name="Yu S."/>
            <person name="Huang Y."/>
        </authorList>
    </citation>
    <scope>NUCLEOTIDE SEQUENCE</scope>
    <source>
        <strain evidence="7">DP5N28-2</strain>
    </source>
</reference>
<name>A0A953HTW3_9BACT</name>
<dbReference type="GO" id="GO:0051287">
    <property type="term" value="F:NAD binding"/>
    <property type="evidence" value="ECO:0007669"/>
    <property type="project" value="UniProtKB-ARBA"/>
</dbReference>
<feature type="binding site" evidence="6">
    <location>
        <begin position="190"/>
        <end position="195"/>
    </location>
    <ligand>
        <name>NAD(+)</name>
        <dbReference type="ChEBI" id="CHEBI:57540"/>
    </ligand>
</feature>
<dbReference type="GO" id="GO:0005524">
    <property type="term" value="F:ATP binding"/>
    <property type="evidence" value="ECO:0007669"/>
    <property type="project" value="UniProtKB-KW"/>
</dbReference>
<comment type="cofactor">
    <cofactor evidence="6">
        <name>a divalent metal cation</name>
        <dbReference type="ChEBI" id="CHEBI:60240"/>
    </cofactor>
</comment>
<protein>
    <recommendedName>
        <fullName evidence="6">NAD kinase</fullName>
        <ecNumber evidence="6">2.7.1.23</ecNumber>
    </recommendedName>
    <alternativeName>
        <fullName evidence="6">ATP-dependent NAD kinase</fullName>
    </alternativeName>
</protein>
<comment type="function">
    <text evidence="6">Involved in the regulation of the intracellular balance of NAD and NADP, and is a key enzyme in the biosynthesis of NADP. Catalyzes specifically the phosphorylation on 2'-hydroxyl of the adenosine moiety of NAD to yield NADP.</text>
</comment>
<evidence type="ECO:0000256" key="2">
    <source>
        <dbReference type="ARBA" id="ARBA00022777"/>
    </source>
</evidence>
<dbReference type="SUPFAM" id="SSF111331">
    <property type="entry name" value="NAD kinase/diacylglycerol kinase-like"/>
    <property type="match status" value="1"/>
</dbReference>
<keyword evidence="2 6" id="KW-0418">Kinase</keyword>
<dbReference type="InterPro" id="IPR017437">
    <property type="entry name" value="ATP-NAD_kinase_PpnK-typ_C"/>
</dbReference>
<dbReference type="Pfam" id="PF20143">
    <property type="entry name" value="NAD_kinase_C"/>
    <property type="match status" value="1"/>
</dbReference>
<dbReference type="Gene3D" id="2.60.200.30">
    <property type="entry name" value="Probable inorganic polyphosphate/atp-NAD kinase, domain 2"/>
    <property type="match status" value="1"/>
</dbReference>
<feature type="binding site" evidence="6">
    <location>
        <position position="214"/>
    </location>
    <ligand>
        <name>NAD(+)</name>
        <dbReference type="ChEBI" id="CHEBI:57540"/>
    </ligand>
</feature>
<keyword evidence="3 6" id="KW-0521">NADP</keyword>
<comment type="caution">
    <text evidence="7">The sequence shown here is derived from an EMBL/GenBank/DDBJ whole genome shotgun (WGS) entry which is preliminary data.</text>
</comment>
<dbReference type="EC" id="2.7.1.23" evidence="6"/>
<proteinExistence type="inferred from homology"/>
<feature type="active site" description="Proton acceptor" evidence="6">
    <location>
        <position position="76"/>
    </location>
</feature>
<dbReference type="GO" id="GO:0019674">
    <property type="term" value="P:NAD+ metabolic process"/>
    <property type="evidence" value="ECO:0007669"/>
    <property type="project" value="InterPro"/>
</dbReference>
<dbReference type="HAMAP" id="MF_00361">
    <property type="entry name" value="NAD_kinase"/>
    <property type="match status" value="1"/>
</dbReference>
<dbReference type="EMBL" id="JAHVHU010000007">
    <property type="protein sequence ID" value="MBY5958131.1"/>
    <property type="molecule type" value="Genomic_DNA"/>
</dbReference>
<dbReference type="InterPro" id="IPR016064">
    <property type="entry name" value="NAD/diacylglycerol_kinase_sf"/>
</dbReference>
<dbReference type="Gene3D" id="3.40.50.10330">
    <property type="entry name" value="Probable inorganic polyphosphate/atp-NAD kinase, domain 1"/>
    <property type="match status" value="1"/>
</dbReference>
<dbReference type="PANTHER" id="PTHR20275:SF0">
    <property type="entry name" value="NAD KINASE"/>
    <property type="match status" value="1"/>
</dbReference>
<comment type="caution">
    <text evidence="6">Lacks conserved residue(s) required for the propagation of feature annotation.</text>
</comment>
<comment type="subcellular location">
    <subcellularLocation>
        <location evidence="6">Cytoplasm</location>
    </subcellularLocation>
</comment>
<feature type="binding site" evidence="6">
    <location>
        <position position="179"/>
    </location>
    <ligand>
        <name>NAD(+)</name>
        <dbReference type="ChEBI" id="CHEBI:57540"/>
    </ligand>
</feature>
<dbReference type="PANTHER" id="PTHR20275">
    <property type="entry name" value="NAD KINASE"/>
    <property type="match status" value="1"/>
</dbReference>
<feature type="binding site" evidence="6">
    <location>
        <begin position="149"/>
        <end position="150"/>
    </location>
    <ligand>
        <name>NAD(+)</name>
        <dbReference type="ChEBI" id="CHEBI:57540"/>
    </ligand>
</feature>